<dbReference type="Proteomes" id="UP000006755">
    <property type="component" value="Unassembled WGS sequence"/>
</dbReference>
<name>K2K0B4_9GAMM</name>
<comment type="caution">
    <text evidence="1">The sequence shown here is derived from an EMBL/GenBank/DDBJ whole genome shotgun (WGS) entry which is preliminary data.</text>
</comment>
<protein>
    <submittedName>
        <fullName evidence="1">Uncharacterized protein</fullName>
    </submittedName>
</protein>
<dbReference type="STRING" id="745411.B3C1_04530"/>
<dbReference type="Gene3D" id="2.60.20.10">
    <property type="entry name" value="Crystallins"/>
    <property type="match status" value="2"/>
</dbReference>
<organism evidence="1 2">
    <name type="scientific">Gallaecimonas xiamenensis 3-C-1</name>
    <dbReference type="NCBI Taxonomy" id="745411"/>
    <lineage>
        <taxon>Bacteria</taxon>
        <taxon>Pseudomonadati</taxon>
        <taxon>Pseudomonadota</taxon>
        <taxon>Gammaproteobacteria</taxon>
        <taxon>Enterobacterales</taxon>
        <taxon>Gallaecimonadaceae</taxon>
        <taxon>Gallaecimonas</taxon>
    </lineage>
</organism>
<dbReference type="eggNOG" id="ENOG5033H8H">
    <property type="taxonomic scope" value="Bacteria"/>
</dbReference>
<gene>
    <name evidence="1" type="ORF">B3C1_04530</name>
</gene>
<keyword evidence="2" id="KW-1185">Reference proteome</keyword>
<evidence type="ECO:0000313" key="1">
    <source>
        <dbReference type="EMBL" id="EKE76144.1"/>
    </source>
</evidence>
<evidence type="ECO:0000313" key="2">
    <source>
        <dbReference type="Proteomes" id="UP000006755"/>
    </source>
</evidence>
<dbReference type="AlphaFoldDB" id="K2K0B4"/>
<dbReference type="EMBL" id="AMRI01000005">
    <property type="protein sequence ID" value="EKE76144.1"/>
    <property type="molecule type" value="Genomic_DNA"/>
</dbReference>
<reference evidence="1 2" key="1">
    <citation type="journal article" date="2012" name="J. Bacteriol.">
        <title>Genome Sequence of Gallaecimonas xiamenensis Type Strain 3-C-1.</title>
        <authorList>
            <person name="Lai Q."/>
            <person name="Wang L."/>
            <person name="Wang W."/>
            <person name="Shao Z."/>
        </authorList>
    </citation>
    <scope>NUCLEOTIDE SEQUENCE [LARGE SCALE GENOMIC DNA]</scope>
    <source>
        <strain evidence="1 2">3-C-1</strain>
    </source>
</reference>
<accession>K2K0B4</accession>
<proteinExistence type="predicted"/>
<sequence>MYTSEVTIMSTTVSFYGNHNFKDFIASYTGPQAQPDPGISYIDSLKVGPNTWLIAYQQHNYGGDALKVGPNSSHSDLHKVSRGSGNWKNQISSFVVYDHQPSFWNSSNQPKLDLQVGTLIFAEDGDFAGDARVYSGNHQQGDLNEVNYTSVRDSESARDMKNNITSLATGQNQWLDVFDDLNFSGNRLKVPPNTAHKDLQDVRRGDNDDWKNQIQSFRCFDATSEPGPWSLDLSQSYFDEQYPNYWEDDKLAGDAIDYQTQDASYRIYQPVLSFPSNGMVAEIEINHIVAASTDDTSNLTLTFNADKQLTQVQQDWQAGSAFEVPPWLIKVVDAAVEMEGVLAMLATAGISEEAAQDFVAIFDAACNTFNKICSVIANISESDGGRFYMIPVSCHTIARACLAVTQGQPQGDSALSVDYNRVTSMLQGSGWQQAPATNGNLNKKTEYHYQGHACRTWYYEVTQMRQGAGMLVSCKVDLEVSSEYDDHLVLMMGFVASDAGPVPMFAQATVQCLANKDAANPNVIGQPVYSTQASPVSDFGQAIADSLSQVYDQDFGSDNANMRSLPALAQFNVNAMIAAVTGN</sequence>